<protein>
    <submittedName>
        <fullName evidence="1">Uncharacterized protein</fullName>
    </submittedName>
</protein>
<gene>
    <name evidence="1" type="ORF">EVOR1521_LOCUS12580</name>
</gene>
<dbReference type="EMBL" id="CAUJNA010001335">
    <property type="protein sequence ID" value="CAJ1386140.1"/>
    <property type="molecule type" value="Genomic_DNA"/>
</dbReference>
<evidence type="ECO:0000313" key="2">
    <source>
        <dbReference type="Proteomes" id="UP001178507"/>
    </source>
</evidence>
<dbReference type="Proteomes" id="UP001178507">
    <property type="component" value="Unassembled WGS sequence"/>
</dbReference>
<reference evidence="1" key="1">
    <citation type="submission" date="2023-08" db="EMBL/GenBank/DDBJ databases">
        <authorList>
            <person name="Chen Y."/>
            <person name="Shah S."/>
            <person name="Dougan E. K."/>
            <person name="Thang M."/>
            <person name="Chan C."/>
        </authorList>
    </citation>
    <scope>NUCLEOTIDE SEQUENCE</scope>
</reference>
<accession>A0AA36IG69</accession>
<name>A0AA36IG69_9DINO</name>
<organism evidence="1 2">
    <name type="scientific">Effrenium voratum</name>
    <dbReference type="NCBI Taxonomy" id="2562239"/>
    <lineage>
        <taxon>Eukaryota</taxon>
        <taxon>Sar</taxon>
        <taxon>Alveolata</taxon>
        <taxon>Dinophyceae</taxon>
        <taxon>Suessiales</taxon>
        <taxon>Symbiodiniaceae</taxon>
        <taxon>Effrenium</taxon>
    </lineage>
</organism>
<proteinExistence type="predicted"/>
<evidence type="ECO:0000313" key="1">
    <source>
        <dbReference type="EMBL" id="CAJ1386140.1"/>
    </source>
</evidence>
<dbReference type="AlphaFoldDB" id="A0AA36IG69"/>
<comment type="caution">
    <text evidence="1">The sequence shown here is derived from an EMBL/GenBank/DDBJ whole genome shotgun (WGS) entry which is preliminary data.</text>
</comment>
<sequence length="168" mass="18302">MLTPPTVRTFYDRSFLVMKGSCAAGVYEQHVRQILAPGDCLVARMARGLFNEQEVPSCAACANHPTAPLPQAECPEHGGDSLCLAQRIPASEKKLLSRTKRIRTRVSFRSLAHSPGISHRPAPHLEVLREADRCFYTALMRTCPCGCPLLPGSPRPDGDVVDLGPSEP</sequence>
<keyword evidence="2" id="KW-1185">Reference proteome</keyword>